<evidence type="ECO:0000313" key="4">
    <source>
        <dbReference type="Proteomes" id="UP000002173"/>
    </source>
</evidence>
<comment type="caution">
    <text evidence="3">The sequence shown here is derived from an EMBL/GenBank/DDBJ whole genome shotgun (WGS) entry which is preliminary data.</text>
</comment>
<dbReference type="RefSeq" id="XP_001610606.1">
    <property type="nucleotide sequence ID" value="XM_001610556.1"/>
</dbReference>
<reference evidence="3 4" key="1">
    <citation type="journal article" date="2007" name="PLoS Pathog.">
        <title>Genome sequence of Babesia bovis and comparative analysis of apicomplexan hemoprotozoa.</title>
        <authorList>
            <person name="Brayton K.A."/>
            <person name="Lau A.O.T."/>
            <person name="Herndon D.R."/>
            <person name="Hannick L."/>
            <person name="Kappmeyer L.S."/>
            <person name="Berens S.J."/>
            <person name="Bidwell S.L."/>
            <person name="Brown W.C."/>
            <person name="Crabtree J."/>
            <person name="Fadrosh D."/>
            <person name="Feldblum T."/>
            <person name="Forberger H.A."/>
            <person name="Haas B.J."/>
            <person name="Howell J.M."/>
            <person name="Khouri H."/>
            <person name="Koo H."/>
            <person name="Mann D.J."/>
            <person name="Norimine J."/>
            <person name="Paulsen I.T."/>
            <person name="Radune D."/>
            <person name="Ren Q."/>
            <person name="Smith R.K. Jr."/>
            <person name="Suarez C.E."/>
            <person name="White O."/>
            <person name="Wortman J.R."/>
            <person name="Knowles D.P. Jr."/>
            <person name="McElwain T.F."/>
            <person name="Nene V.M."/>
        </authorList>
    </citation>
    <scope>NUCLEOTIDE SEQUENCE [LARGE SCALE GENOMIC DNA]</scope>
    <source>
        <strain evidence="3">T2Bo</strain>
    </source>
</reference>
<gene>
    <name evidence="3" type="ORF">BBOV_IV006820</name>
</gene>
<feature type="region of interest" description="Disordered" evidence="1">
    <location>
        <begin position="122"/>
        <end position="143"/>
    </location>
</feature>
<reference evidence="4" key="2">
    <citation type="journal article" date="2020" name="Data Brief">
        <title>Transcriptome dataset of Babesia bovis life stages within vertebrate and invertebrate hosts.</title>
        <authorList>
            <person name="Ueti M.W."/>
            <person name="Johnson W.C."/>
            <person name="Kappmeyer L.S."/>
            <person name="Herndon D.R."/>
            <person name="Mousel M.R."/>
            <person name="Reif K.E."/>
            <person name="Taus N.S."/>
            <person name="Ifeonu O.O."/>
            <person name="Silva J.C."/>
            <person name="Suarez C.E."/>
            <person name="Brayton K.A."/>
        </authorList>
    </citation>
    <scope>NUCLEOTIDE SEQUENCE [LARGE SCALE GENOMIC DNA]</scope>
</reference>
<dbReference type="AlphaFoldDB" id="A7AR69"/>
<evidence type="ECO:0000256" key="2">
    <source>
        <dbReference type="SAM" id="SignalP"/>
    </source>
</evidence>
<evidence type="ECO:0000313" key="3">
    <source>
        <dbReference type="EMBL" id="EDO07038.1"/>
    </source>
</evidence>
<evidence type="ECO:0000256" key="1">
    <source>
        <dbReference type="SAM" id="MobiDB-lite"/>
    </source>
</evidence>
<organism evidence="3 4">
    <name type="scientific">Babesia bovis</name>
    <dbReference type="NCBI Taxonomy" id="5865"/>
    <lineage>
        <taxon>Eukaryota</taxon>
        <taxon>Sar</taxon>
        <taxon>Alveolata</taxon>
        <taxon>Apicomplexa</taxon>
        <taxon>Aconoidasida</taxon>
        <taxon>Piroplasmida</taxon>
        <taxon>Babesiidae</taxon>
        <taxon>Babesia</taxon>
    </lineage>
</organism>
<reference evidence="4" key="3">
    <citation type="journal article" date="2021" name="Int. J. Parasitol.">
        <title>Comparative analysis of gene expression between Babesia bovis blood stages and kinetes allowed by improved genome annotation.</title>
        <authorList>
            <person name="Ueti M.W."/>
            <person name="Johnson W.C."/>
            <person name="Kappmeyer L.S."/>
            <person name="Herndon D.R."/>
            <person name="Mousel M.R."/>
            <person name="Reif K.E."/>
            <person name="Taus N.S."/>
            <person name="Ifeonu O.O."/>
            <person name="Silva J.C."/>
            <person name="Suarez C.E."/>
            <person name="Brayton K.A."/>
        </authorList>
    </citation>
    <scope>NUCLEOTIDE SEQUENCE [LARGE SCALE GENOMIC DNA]</scope>
</reference>
<feature type="signal peptide" evidence="2">
    <location>
        <begin position="1"/>
        <end position="19"/>
    </location>
</feature>
<accession>A7AR69</accession>
<protein>
    <submittedName>
        <fullName evidence="3">Uncharacterized protein</fullName>
    </submittedName>
</protein>
<dbReference type="Proteomes" id="UP000002173">
    <property type="component" value="Unassembled WGS sequence"/>
</dbReference>
<keyword evidence="2" id="KW-0732">Signal</keyword>
<proteinExistence type="predicted"/>
<dbReference type="KEGG" id="bbo:BBOV_IV006820"/>
<feature type="chain" id="PRO_5002706858" evidence="2">
    <location>
        <begin position="20"/>
        <end position="170"/>
    </location>
</feature>
<keyword evidence="4" id="KW-1185">Reference proteome</keyword>
<dbReference type="EMBL" id="AAXT01000002">
    <property type="protein sequence ID" value="EDO07038.1"/>
    <property type="molecule type" value="Genomic_DNA"/>
</dbReference>
<dbReference type="GeneID" id="5478840"/>
<dbReference type="InParanoid" id="A7AR69"/>
<name>A7AR69_BABBO</name>
<dbReference type="VEuPathDB" id="PiroplasmaDB:BBOV_IV006820"/>
<sequence length="170" mass="18152">MKFSMVIALSIAGAAICNAEHESEVLDQPIEGVMDSVVADAENDILNQDDESTAEPYYVEGESNAAAAGCCSSNSVPGNGTTEEHSLYMVESDSDSSELEPKVLITPNTDVESTECYRNLTGYSNPHEAGTRSAETAEQQTEEAKKPAGFFNQPYVPFAVFAIVVATVWG</sequence>